<dbReference type="InterPro" id="IPR013525">
    <property type="entry name" value="ABC2_TM"/>
</dbReference>
<feature type="transmembrane region" description="Helical" evidence="5">
    <location>
        <begin position="220"/>
        <end position="239"/>
    </location>
</feature>
<name>A0A2A2I8C6_9BACI</name>
<sequence>MGSFLKKDLLVFWRDRKEILLSLLLPIVIILLLNFAFSGLFDEGAESMDIDVAIVQQDNESIGLEQFEVRVNELDFPPAEKEALLTQATQISPVRLINEFFNDPEMKEWVSAQELGKEKATGLVEEGELDALITIPVGFTESVLSSILLGEETEKNLTINVKEESNEAGALQDMVTNYVNTLNFQFALGTAAEAPAPEPELPEGGREVVEGAQVYTMTQYFTVAIAALFCLFIASTVAMKTVTEKREHVFNRIILTNSKPFNYLMGKIISTFFMAWIQLLITFTVTQLLLDVFSGMSFDFWLGTFVVITAFSIAVSGLTAIFTPITLRLSDPNAANGIFTLIVMGMGMLGGSFFPIDFLPDWVQRIGEWTPNGLTQGTLLEWIQYGSFVDLILPIILLMGFFIACLIIGMFLFPRRERI</sequence>
<dbReference type="EMBL" id="NPOA01000016">
    <property type="protein sequence ID" value="PAV27959.1"/>
    <property type="molecule type" value="Genomic_DNA"/>
</dbReference>
<keyword evidence="3 5" id="KW-1133">Transmembrane helix</keyword>
<evidence type="ECO:0000259" key="6">
    <source>
        <dbReference type="Pfam" id="PF12698"/>
    </source>
</evidence>
<dbReference type="OrthoDB" id="3078158at2"/>
<feature type="transmembrane region" description="Helical" evidence="5">
    <location>
        <begin position="20"/>
        <end position="41"/>
    </location>
</feature>
<dbReference type="GO" id="GO:0140359">
    <property type="term" value="F:ABC-type transporter activity"/>
    <property type="evidence" value="ECO:0007669"/>
    <property type="project" value="InterPro"/>
</dbReference>
<dbReference type="PANTHER" id="PTHR43027">
    <property type="entry name" value="DOXORUBICIN RESISTANCE ABC TRANSPORTER PERMEASE PROTEIN DRRC-RELATED"/>
    <property type="match status" value="1"/>
</dbReference>
<evidence type="ECO:0000256" key="3">
    <source>
        <dbReference type="ARBA" id="ARBA00022989"/>
    </source>
</evidence>
<dbReference type="Proteomes" id="UP000218887">
    <property type="component" value="Unassembled WGS sequence"/>
</dbReference>
<evidence type="ECO:0000313" key="8">
    <source>
        <dbReference type="Proteomes" id="UP000218887"/>
    </source>
</evidence>
<comment type="subcellular location">
    <subcellularLocation>
        <location evidence="1">Membrane</location>
        <topology evidence="1">Multi-pass membrane protein</topology>
    </subcellularLocation>
</comment>
<evidence type="ECO:0000256" key="5">
    <source>
        <dbReference type="SAM" id="Phobius"/>
    </source>
</evidence>
<evidence type="ECO:0000313" key="7">
    <source>
        <dbReference type="EMBL" id="PAV27959.1"/>
    </source>
</evidence>
<keyword evidence="4 5" id="KW-0472">Membrane</keyword>
<evidence type="ECO:0000256" key="1">
    <source>
        <dbReference type="ARBA" id="ARBA00004141"/>
    </source>
</evidence>
<evidence type="ECO:0000256" key="2">
    <source>
        <dbReference type="ARBA" id="ARBA00022692"/>
    </source>
</evidence>
<protein>
    <recommendedName>
        <fullName evidence="6">ABC-2 type transporter transmembrane domain-containing protein</fullName>
    </recommendedName>
</protein>
<gene>
    <name evidence="7" type="ORF">CIL05_19000</name>
</gene>
<dbReference type="RefSeq" id="WP_095657122.1">
    <property type="nucleotide sequence ID" value="NZ_NPOA01000016.1"/>
</dbReference>
<feature type="transmembrane region" description="Helical" evidence="5">
    <location>
        <begin position="391"/>
        <end position="413"/>
    </location>
</feature>
<feature type="domain" description="ABC-2 type transporter transmembrane" evidence="6">
    <location>
        <begin position="19"/>
        <end position="410"/>
    </location>
</feature>
<dbReference type="GO" id="GO:0016020">
    <property type="term" value="C:membrane"/>
    <property type="evidence" value="ECO:0007669"/>
    <property type="project" value="UniProtKB-SubCell"/>
</dbReference>
<reference evidence="7 8" key="1">
    <citation type="submission" date="2017-08" db="EMBL/GenBank/DDBJ databases">
        <title>Virgibacillus indicus sp. nov. and Virgibacillus profoundi sp. nov, two moderately halophilic bacteria isolated from marine sediment by using the Microfluidic Streak Plate.</title>
        <authorList>
            <person name="Xu B."/>
            <person name="Hu B."/>
            <person name="Wang J."/>
            <person name="Zhu Y."/>
            <person name="Huang L."/>
            <person name="Du W."/>
            <person name="Huang Y."/>
        </authorList>
    </citation>
    <scope>NUCLEOTIDE SEQUENCE [LARGE SCALE GENOMIC DNA]</scope>
    <source>
        <strain evidence="7 8">IO3-P3-H5</strain>
    </source>
</reference>
<keyword evidence="8" id="KW-1185">Reference proteome</keyword>
<dbReference type="PANTHER" id="PTHR43027:SF1">
    <property type="entry name" value="DOXORUBICIN RESISTANCE ABC TRANSPORTER PERMEASE PROTEIN DRRC-RELATED"/>
    <property type="match status" value="1"/>
</dbReference>
<dbReference type="AlphaFoldDB" id="A0A2A2I8C6"/>
<accession>A0A2A2I8C6</accession>
<evidence type="ECO:0000256" key="4">
    <source>
        <dbReference type="ARBA" id="ARBA00023136"/>
    </source>
</evidence>
<comment type="caution">
    <text evidence="7">The sequence shown here is derived from an EMBL/GenBank/DDBJ whole genome shotgun (WGS) entry which is preliminary data.</text>
</comment>
<feature type="transmembrane region" description="Helical" evidence="5">
    <location>
        <begin position="334"/>
        <end position="354"/>
    </location>
</feature>
<dbReference type="Pfam" id="PF12698">
    <property type="entry name" value="ABC2_membrane_3"/>
    <property type="match status" value="1"/>
</dbReference>
<feature type="transmembrane region" description="Helical" evidence="5">
    <location>
        <begin position="260"/>
        <end position="281"/>
    </location>
</feature>
<dbReference type="InterPro" id="IPR052902">
    <property type="entry name" value="ABC-2_transporter"/>
</dbReference>
<feature type="transmembrane region" description="Helical" evidence="5">
    <location>
        <begin position="301"/>
        <end position="322"/>
    </location>
</feature>
<proteinExistence type="predicted"/>
<keyword evidence="2 5" id="KW-0812">Transmembrane</keyword>
<dbReference type="Gene3D" id="3.40.1710.10">
    <property type="entry name" value="abc type-2 transporter like domain"/>
    <property type="match status" value="1"/>
</dbReference>
<organism evidence="7 8">
    <name type="scientific">Virgibacillus profundi</name>
    <dbReference type="NCBI Taxonomy" id="2024555"/>
    <lineage>
        <taxon>Bacteria</taxon>
        <taxon>Bacillati</taxon>
        <taxon>Bacillota</taxon>
        <taxon>Bacilli</taxon>
        <taxon>Bacillales</taxon>
        <taxon>Bacillaceae</taxon>
        <taxon>Virgibacillus</taxon>
    </lineage>
</organism>